<dbReference type="PANTHER" id="PTHR15117:SF24">
    <property type="entry name" value="SCA7 DOMAIN-CONTAINING PROTEIN"/>
    <property type="match status" value="1"/>
</dbReference>
<feature type="region of interest" description="Disordered" evidence="2">
    <location>
        <begin position="272"/>
        <end position="293"/>
    </location>
</feature>
<dbReference type="InterPro" id="IPR052237">
    <property type="entry name" value="Ataxin-7-like_regulator"/>
</dbReference>
<feature type="region of interest" description="Disordered" evidence="2">
    <location>
        <begin position="760"/>
        <end position="798"/>
    </location>
</feature>
<proteinExistence type="predicted"/>
<dbReference type="PROSITE" id="PS51505">
    <property type="entry name" value="SCA7"/>
    <property type="match status" value="1"/>
</dbReference>
<dbReference type="EMBL" id="CALNXI010000445">
    <property type="protein sequence ID" value="CAH3027282.1"/>
    <property type="molecule type" value="Genomic_DNA"/>
</dbReference>
<evidence type="ECO:0000313" key="4">
    <source>
        <dbReference type="EMBL" id="CAH3027282.1"/>
    </source>
</evidence>
<comment type="caution">
    <text evidence="4">The sequence shown here is derived from an EMBL/GenBank/DDBJ whole genome shotgun (WGS) entry which is preliminary data.</text>
</comment>
<organism evidence="4 5">
    <name type="scientific">Porites evermanni</name>
    <dbReference type="NCBI Taxonomy" id="104178"/>
    <lineage>
        <taxon>Eukaryota</taxon>
        <taxon>Metazoa</taxon>
        <taxon>Cnidaria</taxon>
        <taxon>Anthozoa</taxon>
        <taxon>Hexacorallia</taxon>
        <taxon>Scleractinia</taxon>
        <taxon>Fungiina</taxon>
        <taxon>Poritidae</taxon>
        <taxon>Porites</taxon>
    </lineage>
</organism>
<reference evidence="4 5" key="1">
    <citation type="submission" date="2022-05" db="EMBL/GenBank/DDBJ databases">
        <authorList>
            <consortium name="Genoscope - CEA"/>
            <person name="William W."/>
        </authorList>
    </citation>
    <scope>NUCLEOTIDE SEQUENCE [LARGE SCALE GENOMIC DNA]</scope>
</reference>
<keyword evidence="1" id="KW-0175">Coiled coil</keyword>
<dbReference type="PANTHER" id="PTHR15117">
    <property type="entry name" value="ATAXIN 7 RELATED"/>
    <property type="match status" value="1"/>
</dbReference>
<dbReference type="Pfam" id="PF08313">
    <property type="entry name" value="SCA7"/>
    <property type="match status" value="1"/>
</dbReference>
<feature type="compositionally biased region" description="Low complexity" evidence="2">
    <location>
        <begin position="788"/>
        <end position="798"/>
    </location>
</feature>
<evidence type="ECO:0000259" key="3">
    <source>
        <dbReference type="PROSITE" id="PS51505"/>
    </source>
</evidence>
<evidence type="ECO:0000256" key="1">
    <source>
        <dbReference type="SAM" id="Coils"/>
    </source>
</evidence>
<gene>
    <name evidence="4" type="ORF">PEVE_00031210</name>
</gene>
<evidence type="ECO:0000313" key="5">
    <source>
        <dbReference type="Proteomes" id="UP001159427"/>
    </source>
</evidence>
<feature type="domain" description="SCA7" evidence="3">
    <location>
        <begin position="189"/>
        <end position="256"/>
    </location>
</feature>
<keyword evidence="5" id="KW-1185">Reference proteome</keyword>
<dbReference type="Gene3D" id="6.10.140.670">
    <property type="match status" value="1"/>
</dbReference>
<evidence type="ECO:0000256" key="2">
    <source>
        <dbReference type="SAM" id="MobiDB-lite"/>
    </source>
</evidence>
<sequence length="948" mass="101793">MAKIDCHSLLSGSSWSSFEEDSPMEEPEAMEVDENNGLGSVEATRLHQEDMTLFGICPEQEEIILVVCKECGRVVKASALLRHCELHHKKTIPVPTPSSPDMVTTSSAVVETLLQSGSRKGKVLDSVITNQNIELMDATVKIEEMPLTVPLFNHGHSTIVKTDTLVNNVLKKNSAEKASNNKKSPRKQIPTREREFDADKHCGVWVAELQKQCTRSLTCKTHALSLRRAVPGRRKPFDELLAEHKARVNCEKEQQQNQALKLQEQAAQKSLDATLKRTTSTSEASVTSSESSRLVKSTIGRSSSIEDENVCASGVVKTSNDNENSLPANATTLNGVMTLNRHPRPMTSCRFGSRSVGRGCYVFNRRSDHLRCAVLSMVERCLNPSLPRTKSNKASAAILQRPAMRTVGQSSNQGLSSVLERYKGHSHKTLNNFLKAPPPPRNKSLKQGSIGQSLNHVETTLNNSRSSSIQGTALQNKRTFLDSIGTSNSSTVSTYIKPDPSSQAISDMGNIVANIETNVSGGHPLNLGHPLGVAVTKASIGPGPNLSVAGNATLDSSLNLCSALGINSVQGSVATTQTTYVAANTVSLISAAKGNQISNVGTITGQIQPGFTNVKEILPAPVAGKVTVGSVASTSSSSSAYKGVQITSQVGPSTGKVTSTSAGQRVSPVFFKQGNGNVQVTSLPNGTGPSPPPPQPGETVKGYPLNFVIKGNSAKQNAITSVAGVTASTATSTNLSKGQNIIFNNMIQHQSQLVMQQPPSSLSTSMHQRGKVGNVRQGSPHKGVQKAPSPSSHVQVVQSLSSQQPVIAQQQKTVVVTSPQGNQTKLFINHNNISSSQQPIAQLKQQVAQQKQQLQQITIQQIQQQQQQLQQQKQHINSQLIKQLPIQPRLAPAPPSQSFISQQPLTGQNVIVKVTEQLKSPPNTVFVKTEPRQNIQHTVCQKPQSNVV</sequence>
<protein>
    <recommendedName>
        <fullName evidence="3">SCA7 domain-containing protein</fullName>
    </recommendedName>
</protein>
<feature type="region of interest" description="Disordered" evidence="2">
    <location>
        <begin position="173"/>
        <end position="194"/>
    </location>
</feature>
<name>A0ABN8ME65_9CNID</name>
<dbReference type="InterPro" id="IPR013243">
    <property type="entry name" value="SCA7_dom"/>
</dbReference>
<feature type="coiled-coil region" evidence="1">
    <location>
        <begin position="840"/>
        <end position="882"/>
    </location>
</feature>
<dbReference type="Proteomes" id="UP001159427">
    <property type="component" value="Unassembled WGS sequence"/>
</dbReference>
<accession>A0ABN8ME65</accession>
<feature type="coiled-coil region" evidence="1">
    <location>
        <begin position="245"/>
        <end position="272"/>
    </location>
</feature>